<dbReference type="Pfam" id="PF02518">
    <property type="entry name" value="HATPase_c"/>
    <property type="match status" value="1"/>
</dbReference>
<name>A0A3G9GG98_9NEIS</name>
<organism evidence="11 12">
    <name type="scientific">Aquitalea magnusonii</name>
    <dbReference type="NCBI Taxonomy" id="332411"/>
    <lineage>
        <taxon>Bacteria</taxon>
        <taxon>Pseudomonadati</taxon>
        <taxon>Pseudomonadota</taxon>
        <taxon>Betaproteobacteria</taxon>
        <taxon>Neisseriales</taxon>
        <taxon>Chromobacteriaceae</taxon>
        <taxon>Aquitalea</taxon>
    </lineage>
</organism>
<keyword evidence="11" id="KW-0282">Flagellum</keyword>
<reference evidence="12" key="1">
    <citation type="journal article" date="2017" name="Biotechnol. Biofuels">
        <title>Evaluation of environmental bacterial communities as a factor affecting the growth of duckweed Lemna minor.</title>
        <authorList>
            <person name="Ishizawa H."/>
            <person name="Kuroda M."/>
            <person name="Morikawa M."/>
            <person name="Ike M."/>
        </authorList>
    </citation>
    <scope>NUCLEOTIDE SEQUENCE [LARGE SCALE GENOMIC DNA]</scope>
    <source>
        <strain evidence="12">H3</strain>
    </source>
</reference>
<dbReference type="STRING" id="332411.VI06_19395"/>
<evidence type="ECO:0000259" key="10">
    <source>
        <dbReference type="PROSITE" id="PS50109"/>
    </source>
</evidence>
<evidence type="ECO:0000256" key="3">
    <source>
        <dbReference type="ARBA" id="ARBA00022553"/>
    </source>
</evidence>
<dbReference type="GO" id="GO:0000155">
    <property type="term" value="F:phosphorelay sensor kinase activity"/>
    <property type="evidence" value="ECO:0007669"/>
    <property type="project" value="InterPro"/>
</dbReference>
<comment type="catalytic activity">
    <reaction evidence="1">
        <text>ATP + protein L-histidine = ADP + protein N-phospho-L-histidine.</text>
        <dbReference type="EC" id="2.7.13.3"/>
    </reaction>
</comment>
<dbReference type="PROSITE" id="PS50109">
    <property type="entry name" value="HIS_KIN"/>
    <property type="match status" value="1"/>
</dbReference>
<keyword evidence="11" id="KW-0969">Cilium</keyword>
<reference evidence="11 12" key="2">
    <citation type="journal article" date="2017" name="Genome Announc.">
        <title>Draft genome sequence of Aquitalea magnusonii strain H3, a plant growth-promoting bacterium of duckweed Lemna minor.</title>
        <authorList>
            <person name="Ishizawa H."/>
            <person name="Kuroda M."/>
            <person name="Ike M."/>
        </authorList>
    </citation>
    <scope>NUCLEOTIDE SEQUENCE [LARGE SCALE GENOMIC DNA]</scope>
    <source>
        <strain evidence="11 12">H3</strain>
    </source>
</reference>
<dbReference type="CDD" id="cd00082">
    <property type="entry name" value="HisKA"/>
    <property type="match status" value="1"/>
</dbReference>
<dbReference type="EMBL" id="AP018823">
    <property type="protein sequence ID" value="BBF86495.1"/>
    <property type="molecule type" value="Genomic_DNA"/>
</dbReference>
<dbReference type="EC" id="2.7.13.3" evidence="2"/>
<dbReference type="Pfam" id="PF00512">
    <property type="entry name" value="HisKA"/>
    <property type="match status" value="1"/>
</dbReference>
<dbReference type="AlphaFoldDB" id="A0A3G9GG98"/>
<dbReference type="SMART" id="SM00387">
    <property type="entry name" value="HATPase_c"/>
    <property type="match status" value="1"/>
</dbReference>
<dbReference type="Gene3D" id="3.30.565.10">
    <property type="entry name" value="Histidine kinase-like ATPase, C-terminal domain"/>
    <property type="match status" value="1"/>
</dbReference>
<evidence type="ECO:0000256" key="7">
    <source>
        <dbReference type="ARBA" id="ARBA00022840"/>
    </source>
</evidence>
<dbReference type="SUPFAM" id="SSF47384">
    <property type="entry name" value="Homodimeric domain of signal transducing histidine kinase"/>
    <property type="match status" value="1"/>
</dbReference>
<dbReference type="RefSeq" id="WP_231959861.1">
    <property type="nucleotide sequence ID" value="NZ_AP018823.1"/>
</dbReference>
<gene>
    <name evidence="11" type="ORF">DLM_2894</name>
</gene>
<feature type="coiled-coil region" evidence="9">
    <location>
        <begin position="32"/>
        <end position="73"/>
    </location>
</feature>
<dbReference type="InterPro" id="IPR004358">
    <property type="entry name" value="Sig_transdc_His_kin-like_C"/>
</dbReference>
<feature type="domain" description="Histidine kinase" evidence="10">
    <location>
        <begin position="179"/>
        <end position="387"/>
    </location>
</feature>
<dbReference type="SMART" id="SM00388">
    <property type="entry name" value="HisKA"/>
    <property type="match status" value="1"/>
</dbReference>
<evidence type="ECO:0000313" key="11">
    <source>
        <dbReference type="EMBL" id="BBF86495.1"/>
    </source>
</evidence>
<keyword evidence="9" id="KW-0175">Coiled coil</keyword>
<keyword evidence="12" id="KW-1185">Reference proteome</keyword>
<evidence type="ECO:0000256" key="8">
    <source>
        <dbReference type="ARBA" id="ARBA00023012"/>
    </source>
</evidence>
<keyword evidence="7" id="KW-0067">ATP-binding</keyword>
<dbReference type="Gene3D" id="1.10.287.130">
    <property type="match status" value="1"/>
</dbReference>
<dbReference type="GO" id="GO:0030295">
    <property type="term" value="F:protein kinase activator activity"/>
    <property type="evidence" value="ECO:0007669"/>
    <property type="project" value="TreeGrafter"/>
</dbReference>
<dbReference type="GO" id="GO:0007234">
    <property type="term" value="P:osmosensory signaling via phosphorelay pathway"/>
    <property type="evidence" value="ECO:0007669"/>
    <property type="project" value="TreeGrafter"/>
</dbReference>
<accession>A0A3G9GG98</accession>
<dbReference type="SUPFAM" id="SSF55874">
    <property type="entry name" value="ATPase domain of HSP90 chaperone/DNA topoisomerase II/histidine kinase"/>
    <property type="match status" value="1"/>
</dbReference>
<evidence type="ECO:0000313" key="12">
    <source>
        <dbReference type="Proteomes" id="UP000198290"/>
    </source>
</evidence>
<evidence type="ECO:0000256" key="5">
    <source>
        <dbReference type="ARBA" id="ARBA00022741"/>
    </source>
</evidence>
<dbReference type="InterPro" id="IPR036097">
    <property type="entry name" value="HisK_dim/P_sf"/>
</dbReference>
<evidence type="ECO:0000256" key="1">
    <source>
        <dbReference type="ARBA" id="ARBA00000085"/>
    </source>
</evidence>
<dbReference type="PANTHER" id="PTHR42878">
    <property type="entry name" value="TWO-COMPONENT HISTIDINE KINASE"/>
    <property type="match status" value="1"/>
</dbReference>
<dbReference type="GO" id="GO:0005524">
    <property type="term" value="F:ATP binding"/>
    <property type="evidence" value="ECO:0007669"/>
    <property type="project" value="UniProtKB-KW"/>
</dbReference>
<sequence length="401" mass="43020">MAKTASNLKDQEMLEAAFEQFNTVSSQLIDAYRQLEVQVNVLNAQLDEANNQLRKQRDENAELAERLGMLLEALPAGVVQLSADGVVVAENPAARLLLQGAHGGEPWSAVMAGWVHSELDGTYILPGLDNAPRLAVQYQDLPASGGRIVLLHDVSRLHHLTVELAHQQKLAAMGGMAASLAHQLRTPLATAMLYTANLKQEGLPPEARARFVDKSLARMKALEGLIQNMLGFVRGQTSALELLDVDALVEDVAAVLIPQCNERGMIWDCNKLLPSAITVMGDRKALQGALVSLLENAMHFSPEGGRIGLQVSLHGDQVCFRVEDDGAGLNGADPARLFEPFFTTRPGGTGLGLSIVKKVAEELAGSVVGGDRPEGGAYFELSLPCRGMGAVDEQDIQGEKK</sequence>
<keyword evidence="8" id="KW-0902">Two-component regulatory system</keyword>
<dbReference type="InterPro" id="IPR050351">
    <property type="entry name" value="BphY/WalK/GraS-like"/>
</dbReference>
<keyword evidence="3" id="KW-0597">Phosphoprotein</keyword>
<dbReference type="GO" id="GO:0000156">
    <property type="term" value="F:phosphorelay response regulator activity"/>
    <property type="evidence" value="ECO:0007669"/>
    <property type="project" value="TreeGrafter"/>
</dbReference>
<keyword evidence="5" id="KW-0547">Nucleotide-binding</keyword>
<dbReference type="InterPro" id="IPR036890">
    <property type="entry name" value="HATPase_C_sf"/>
</dbReference>
<dbReference type="PANTHER" id="PTHR42878:SF7">
    <property type="entry name" value="SENSOR HISTIDINE KINASE GLRK"/>
    <property type="match status" value="1"/>
</dbReference>
<keyword evidence="11" id="KW-0966">Cell projection</keyword>
<evidence type="ECO:0000256" key="2">
    <source>
        <dbReference type="ARBA" id="ARBA00012438"/>
    </source>
</evidence>
<dbReference type="InterPro" id="IPR003594">
    <property type="entry name" value="HATPase_dom"/>
</dbReference>
<evidence type="ECO:0000256" key="6">
    <source>
        <dbReference type="ARBA" id="ARBA00022777"/>
    </source>
</evidence>
<keyword evidence="4" id="KW-0808">Transferase</keyword>
<protein>
    <recommendedName>
        <fullName evidence="2">histidine kinase</fullName>
        <ecNumber evidence="2">2.7.13.3</ecNumber>
    </recommendedName>
</protein>
<keyword evidence="6 11" id="KW-0418">Kinase</keyword>
<dbReference type="KEGG" id="amah:DLM_2894"/>
<dbReference type="Proteomes" id="UP000198290">
    <property type="component" value="Chromosome"/>
</dbReference>
<evidence type="ECO:0000256" key="9">
    <source>
        <dbReference type="SAM" id="Coils"/>
    </source>
</evidence>
<proteinExistence type="predicted"/>
<evidence type="ECO:0000256" key="4">
    <source>
        <dbReference type="ARBA" id="ARBA00022679"/>
    </source>
</evidence>
<dbReference type="PRINTS" id="PR00344">
    <property type="entry name" value="BCTRLSENSOR"/>
</dbReference>
<reference evidence="12" key="3">
    <citation type="journal article" date="2017" name="Plant Physiol. Biochem.">
        <title>Differential oxidative and antioxidative response of duckweed Lemna minor toward plant growth promoting/inhibiting bacteria.</title>
        <authorList>
            <person name="Ishizawa H."/>
            <person name="Kuroda M."/>
            <person name="Morikawa M."/>
            <person name="Ike M."/>
        </authorList>
    </citation>
    <scope>NUCLEOTIDE SEQUENCE [LARGE SCALE GENOMIC DNA]</scope>
    <source>
        <strain evidence="12">H3</strain>
    </source>
</reference>
<dbReference type="InterPro" id="IPR005467">
    <property type="entry name" value="His_kinase_dom"/>
</dbReference>
<dbReference type="InterPro" id="IPR003661">
    <property type="entry name" value="HisK_dim/P_dom"/>
</dbReference>